<dbReference type="PRINTS" id="PR00757">
    <property type="entry name" value="AMINEOXDASEF"/>
</dbReference>
<protein>
    <submittedName>
        <fullName evidence="6">Amine oxidase, flavin-containing</fullName>
    </submittedName>
</protein>
<dbReference type="InterPro" id="IPR050464">
    <property type="entry name" value="Zeta_carotene_desat/Oxidored"/>
</dbReference>
<proteinExistence type="predicted"/>
<dbReference type="Gene3D" id="3.50.50.60">
    <property type="entry name" value="FAD/NAD(P)-binding domain"/>
    <property type="match status" value="1"/>
</dbReference>
<organism evidence="6 7">
    <name type="scientific">Lutibaculum baratangense AMV1</name>
    <dbReference type="NCBI Taxonomy" id="631454"/>
    <lineage>
        <taxon>Bacteria</taxon>
        <taxon>Pseudomonadati</taxon>
        <taxon>Pseudomonadota</taxon>
        <taxon>Alphaproteobacteria</taxon>
        <taxon>Hyphomicrobiales</taxon>
        <taxon>Tepidamorphaceae</taxon>
        <taxon>Lutibaculum</taxon>
    </lineage>
</organism>
<dbReference type="Gene3D" id="3.30.70.1990">
    <property type="match status" value="1"/>
</dbReference>
<feature type="domain" description="Amine oxidase" evidence="5">
    <location>
        <begin position="10"/>
        <end position="316"/>
    </location>
</feature>
<dbReference type="EMBL" id="AWXZ01000018">
    <property type="protein sequence ID" value="ESR25730.1"/>
    <property type="molecule type" value="Genomic_DNA"/>
</dbReference>
<evidence type="ECO:0000256" key="3">
    <source>
        <dbReference type="PIRSR" id="PIRSR601613-1"/>
    </source>
</evidence>
<feature type="region of interest" description="Disordered" evidence="4">
    <location>
        <begin position="418"/>
        <end position="438"/>
    </location>
</feature>
<dbReference type="InterPro" id="IPR002937">
    <property type="entry name" value="Amino_oxidase"/>
</dbReference>
<dbReference type="SUPFAM" id="SSF51905">
    <property type="entry name" value="FAD/NAD(P)-binding domain"/>
    <property type="match status" value="1"/>
</dbReference>
<evidence type="ECO:0000313" key="7">
    <source>
        <dbReference type="Proteomes" id="UP000017819"/>
    </source>
</evidence>
<dbReference type="InterPro" id="IPR001613">
    <property type="entry name" value="Flavin_amine_oxidase"/>
</dbReference>
<evidence type="ECO:0000256" key="4">
    <source>
        <dbReference type="SAM" id="MobiDB-lite"/>
    </source>
</evidence>
<gene>
    <name evidence="6" type="ORF">N177_1563</name>
</gene>
<comment type="cofactor">
    <cofactor evidence="1">
        <name>FAD</name>
        <dbReference type="ChEBI" id="CHEBI:57692"/>
    </cofactor>
</comment>
<dbReference type="PANTHER" id="PTHR42923">
    <property type="entry name" value="PROTOPORPHYRINOGEN OXIDASE"/>
    <property type="match status" value="1"/>
</dbReference>
<evidence type="ECO:0000256" key="2">
    <source>
        <dbReference type="ARBA" id="ARBA00023002"/>
    </source>
</evidence>
<dbReference type="RefSeq" id="WP_023431705.1">
    <property type="nucleotide sequence ID" value="NZ_AWXZ01000018.1"/>
</dbReference>
<dbReference type="Gene3D" id="1.10.405.20">
    <property type="match status" value="1"/>
</dbReference>
<evidence type="ECO:0000256" key="1">
    <source>
        <dbReference type="ARBA" id="ARBA00001974"/>
    </source>
</evidence>
<sequence>MRVAVIGSGISGLSAAWLLSRSVRVTLFEQEGRFGGHSNTLEVATRDGGVAVDTGFIVYNEPSYPNLSALFRHLDVETEPSEMSFAVSFGGGAYEYAGSLGAFFGQWGNLTRPEHWTLLFDILRFFREGREREPADEAQTLGEYLTARGFSERFVDRHLLPMGAAIWSTPVARMLDYPAAAFLRFFDNHGLLKLVGRPVWRTVSGGSREYVRRVLEDVRIERRAGTPVVRVWRAGGLAHVADASGHVSAFDQVVLACHADQALRLLADPSPLESELLGSFGYSLNRAHLHGDASFMPRRRRVWASWNYVTDQEHHHAETCVTYWMNRLQRLPTRENLFVTLNPVREPERVHAVVDYHHPVFDAAAVAARRGLWDLQGVNHTWFCGSYFGDGFHEDGIQSGLAVAEELGGARRPWRVDNESGRIHTGPRHGVGLAEAAE</sequence>
<comment type="caution">
    <text evidence="6">The sequence shown here is derived from an EMBL/GenBank/DDBJ whole genome shotgun (WGS) entry which is preliminary data.</text>
</comment>
<dbReference type="STRING" id="631454.N177_1563"/>
<dbReference type="Proteomes" id="UP000017819">
    <property type="component" value="Unassembled WGS sequence"/>
</dbReference>
<feature type="binding site" evidence="3">
    <location>
        <position position="11"/>
    </location>
    <ligand>
        <name>FAD</name>
        <dbReference type="ChEBI" id="CHEBI:57692"/>
    </ligand>
</feature>
<dbReference type="Pfam" id="PF01593">
    <property type="entry name" value="Amino_oxidase"/>
    <property type="match status" value="1"/>
</dbReference>
<keyword evidence="7" id="KW-1185">Reference proteome</keyword>
<reference evidence="6 7" key="1">
    <citation type="journal article" date="2014" name="Genome Announc.">
        <title>Draft Genome Sequence of Lutibaculum baratangense Strain AMV1T, Isolated from a Mud Volcano in Andamans, India.</title>
        <authorList>
            <person name="Singh A."/>
            <person name="Sreenivas A."/>
            <person name="Sathyanarayana Reddy G."/>
            <person name="Pinnaka A.K."/>
            <person name="Shivaji S."/>
        </authorList>
    </citation>
    <scope>NUCLEOTIDE SEQUENCE [LARGE SCALE GENOMIC DNA]</scope>
    <source>
        <strain evidence="6 7">AMV1</strain>
    </source>
</reference>
<evidence type="ECO:0000259" key="5">
    <source>
        <dbReference type="Pfam" id="PF01593"/>
    </source>
</evidence>
<accession>V4RRG0</accession>
<dbReference type="AlphaFoldDB" id="V4RRG0"/>
<dbReference type="PATRIC" id="fig|631454.5.peg.1544"/>
<dbReference type="eggNOG" id="COG2907">
    <property type="taxonomic scope" value="Bacteria"/>
</dbReference>
<dbReference type="GO" id="GO:0016491">
    <property type="term" value="F:oxidoreductase activity"/>
    <property type="evidence" value="ECO:0007669"/>
    <property type="project" value="UniProtKB-KW"/>
</dbReference>
<dbReference type="OrthoDB" id="20837at2"/>
<keyword evidence="2" id="KW-0560">Oxidoreductase</keyword>
<dbReference type="InterPro" id="IPR036188">
    <property type="entry name" value="FAD/NAD-bd_sf"/>
</dbReference>
<name>V4RRG0_9HYPH</name>
<evidence type="ECO:0000313" key="6">
    <source>
        <dbReference type="EMBL" id="ESR25730.1"/>
    </source>
</evidence>
<dbReference type="PANTHER" id="PTHR42923:SF17">
    <property type="entry name" value="AMINE OXIDASE DOMAIN-CONTAINING PROTEIN"/>
    <property type="match status" value="1"/>
</dbReference>